<dbReference type="PANTHER" id="PTHR42194">
    <property type="entry name" value="UPF0276 PROTEIN HI_1600"/>
    <property type="match status" value="1"/>
</dbReference>
<protein>
    <recommendedName>
        <fullName evidence="1">UPF0276 protein IB286_05675</fullName>
    </recommendedName>
</protein>
<dbReference type="Proteomes" id="UP000610558">
    <property type="component" value="Unassembled WGS sequence"/>
</dbReference>
<evidence type="ECO:0000313" key="2">
    <source>
        <dbReference type="EMBL" id="MBD2858495.1"/>
    </source>
</evidence>
<organism evidence="2 3">
    <name type="scientific">Spongiibacter pelagi</name>
    <dbReference type="NCBI Taxonomy" id="2760804"/>
    <lineage>
        <taxon>Bacteria</taxon>
        <taxon>Pseudomonadati</taxon>
        <taxon>Pseudomonadota</taxon>
        <taxon>Gammaproteobacteria</taxon>
        <taxon>Cellvibrionales</taxon>
        <taxon>Spongiibacteraceae</taxon>
        <taxon>Spongiibacter</taxon>
    </lineage>
</organism>
<comment type="similarity">
    <text evidence="1">Belongs to the UPF0276 family.</text>
</comment>
<dbReference type="SUPFAM" id="SSF51658">
    <property type="entry name" value="Xylose isomerase-like"/>
    <property type="match status" value="1"/>
</dbReference>
<dbReference type="InterPro" id="IPR036237">
    <property type="entry name" value="Xyl_isomerase-like_sf"/>
</dbReference>
<dbReference type="RefSeq" id="WP_190763367.1">
    <property type="nucleotide sequence ID" value="NZ_JACXLD010000002.1"/>
</dbReference>
<reference evidence="2" key="1">
    <citation type="submission" date="2020-09" db="EMBL/GenBank/DDBJ databases">
        <authorList>
            <person name="Yoon J.-W."/>
        </authorList>
    </citation>
    <scope>NUCLEOTIDE SEQUENCE</scope>
    <source>
        <strain evidence="2">KMU-158</strain>
    </source>
</reference>
<comment type="caution">
    <text evidence="2">The sequence shown here is derived from an EMBL/GenBank/DDBJ whole genome shotgun (WGS) entry which is preliminary data.</text>
</comment>
<name>A0A927BZL3_9GAMM</name>
<gene>
    <name evidence="2" type="ORF">IB286_05675</name>
</gene>
<dbReference type="NCBIfam" id="NF003818">
    <property type="entry name" value="PRK05409.1"/>
    <property type="match status" value="1"/>
</dbReference>
<dbReference type="EMBL" id="JACXLD010000002">
    <property type="protein sequence ID" value="MBD2858495.1"/>
    <property type="molecule type" value="Genomic_DNA"/>
</dbReference>
<evidence type="ECO:0000256" key="1">
    <source>
        <dbReference type="HAMAP-Rule" id="MF_00697"/>
    </source>
</evidence>
<proteinExistence type="inferred from homology"/>
<accession>A0A927BZL3</accession>
<sequence length="296" mass="33238">MRRYVSIAKEFTGAKAGLGLRRGLIPDFRELQTGDIDFFEVAPENWIGLGGRFGRQFNELAERFPVSLHGLSLNIGGFAPLDWDLLGNIRDFIRRYDCALYSEHLTACADEAQLYDLMPIPFTQEAVVHVAERVRQVQDFLEQEILLENASYYTPLATELSEAEFIAAVLTEADCGLLLDVNNIHVNSINHGYDASEFLNALPLERVGYMHIAGHYVEAEDLRVDTHGSDVIEPVWHLLDLAYQRCGPVPTLLERDFNYPPMVSLLSEINRIRQAQTKALGLCSADARSVDARRGA</sequence>
<dbReference type="PANTHER" id="PTHR42194:SF1">
    <property type="entry name" value="UPF0276 PROTEIN HI_1600"/>
    <property type="match status" value="1"/>
</dbReference>
<keyword evidence="3" id="KW-1185">Reference proteome</keyword>
<dbReference type="Gene3D" id="3.20.20.150">
    <property type="entry name" value="Divalent-metal-dependent TIM barrel enzymes"/>
    <property type="match status" value="1"/>
</dbReference>
<dbReference type="Pfam" id="PF05114">
    <property type="entry name" value="MbnB_TglH_ChrH"/>
    <property type="match status" value="1"/>
</dbReference>
<evidence type="ECO:0000313" key="3">
    <source>
        <dbReference type="Proteomes" id="UP000610558"/>
    </source>
</evidence>
<dbReference type="AlphaFoldDB" id="A0A927BZL3"/>
<dbReference type="HAMAP" id="MF_00697">
    <property type="entry name" value="UPF0276"/>
    <property type="match status" value="1"/>
</dbReference>
<dbReference type="InterPro" id="IPR007801">
    <property type="entry name" value="MbnB/TglH/ChrH"/>
</dbReference>